<dbReference type="CDD" id="cd02511">
    <property type="entry name" value="Beta4Glucosyltransferase"/>
    <property type="match status" value="1"/>
</dbReference>
<proteinExistence type="predicted"/>
<sequence length="256" mass="29025">MKKLSVIIITHNEEENLPRCLESVKWADEVIVVDSHSTDRTPQIAADFKCQYYDLDWHGFGAAKQAALAHASGEWVLSIDADEAVSEELRASITSGINGKSEYRGYEMARRTQFLGRWIRHCGWYPDYILRLFRRDSGRFNPLVIHESIAVGGPVGRLKGDLLHYSYPNLEKYFAKSNRYTTLGAEEALRLGKRAGIIDLLFKPPISFFKHYIQKGGFLDGTQGLLVSWLSAAAVFNKYAKLWHLSKRADVTNGKK</sequence>
<comment type="caution">
    <text evidence="2">The sequence shown here is derived from an EMBL/GenBank/DDBJ whole genome shotgun (WGS) entry which is preliminary data.</text>
</comment>
<reference evidence="2 3" key="1">
    <citation type="journal article" date="2018" name="ISME J.">
        <title>A methanotrophic archaeon couples anaerobic oxidation of methane to Fe(III) reduction.</title>
        <authorList>
            <person name="Cai C."/>
            <person name="Leu A.O."/>
            <person name="Xie G.J."/>
            <person name="Guo J."/>
            <person name="Feng Y."/>
            <person name="Zhao J.X."/>
            <person name="Tyson G.W."/>
            <person name="Yuan Z."/>
            <person name="Hu S."/>
        </authorList>
    </citation>
    <scope>NUCLEOTIDE SEQUENCE [LARGE SCALE GENOMIC DNA]</scope>
    <source>
        <strain evidence="2">FeB_12</strain>
    </source>
</reference>
<evidence type="ECO:0000259" key="1">
    <source>
        <dbReference type="Pfam" id="PF00535"/>
    </source>
</evidence>
<dbReference type="InterPro" id="IPR029044">
    <property type="entry name" value="Nucleotide-diphossugar_trans"/>
</dbReference>
<dbReference type="Gene3D" id="3.90.550.10">
    <property type="entry name" value="Spore Coat Polysaccharide Biosynthesis Protein SpsA, Chain A"/>
    <property type="match status" value="1"/>
</dbReference>
<name>A0A855X4R3_9BACT</name>
<dbReference type="PANTHER" id="PTHR43630:SF2">
    <property type="entry name" value="GLYCOSYLTRANSFERASE"/>
    <property type="match status" value="1"/>
</dbReference>
<dbReference type="Pfam" id="PF00535">
    <property type="entry name" value="Glycos_transf_2"/>
    <property type="match status" value="1"/>
</dbReference>
<dbReference type="Proteomes" id="UP000250918">
    <property type="component" value="Unassembled WGS sequence"/>
</dbReference>
<accession>A0A855X4R3</accession>
<dbReference type="InterPro" id="IPR001173">
    <property type="entry name" value="Glyco_trans_2-like"/>
</dbReference>
<feature type="domain" description="Glycosyltransferase 2-like" evidence="1">
    <location>
        <begin position="5"/>
        <end position="88"/>
    </location>
</feature>
<dbReference type="EMBL" id="PQAP01000007">
    <property type="protein sequence ID" value="PWB75878.1"/>
    <property type="molecule type" value="Genomic_DNA"/>
</dbReference>
<evidence type="ECO:0000313" key="3">
    <source>
        <dbReference type="Proteomes" id="UP000250918"/>
    </source>
</evidence>
<evidence type="ECO:0000313" key="2">
    <source>
        <dbReference type="EMBL" id="PWB75878.1"/>
    </source>
</evidence>
<protein>
    <recommendedName>
        <fullName evidence="1">Glycosyltransferase 2-like domain-containing protein</fullName>
    </recommendedName>
</protein>
<dbReference type="PANTHER" id="PTHR43630">
    <property type="entry name" value="POLY-BETA-1,6-N-ACETYL-D-GLUCOSAMINE SYNTHASE"/>
    <property type="match status" value="1"/>
</dbReference>
<dbReference type="SUPFAM" id="SSF53448">
    <property type="entry name" value="Nucleotide-diphospho-sugar transferases"/>
    <property type="match status" value="1"/>
</dbReference>
<dbReference type="AlphaFoldDB" id="A0A855X4R3"/>
<organism evidence="2 3">
    <name type="scientific">candidate division GN15 bacterium</name>
    <dbReference type="NCBI Taxonomy" id="2072418"/>
    <lineage>
        <taxon>Bacteria</taxon>
        <taxon>candidate division GN15</taxon>
    </lineage>
</organism>
<gene>
    <name evidence="2" type="ORF">C3F09_01840</name>
</gene>